<dbReference type="Pfam" id="PF07858">
    <property type="entry name" value="LEH"/>
    <property type="match status" value="1"/>
</dbReference>
<dbReference type="InterPro" id="IPR013100">
    <property type="entry name" value="LEH"/>
</dbReference>
<proteinExistence type="predicted"/>
<comment type="caution">
    <text evidence="2">The sequence shown here is derived from an EMBL/GenBank/DDBJ whole genome shotgun (WGS) entry which is preliminary data.</text>
</comment>
<evidence type="ECO:0000313" key="3">
    <source>
        <dbReference type="Proteomes" id="UP001185779"/>
    </source>
</evidence>
<dbReference type="RefSeq" id="WP_182155187.1">
    <property type="nucleotide sequence ID" value="NZ_JAAXON010000012.1"/>
</dbReference>
<gene>
    <name evidence="2" type="ORF">R3P94_01475</name>
</gene>
<dbReference type="Proteomes" id="UP001185779">
    <property type="component" value="Unassembled WGS sequence"/>
</dbReference>
<dbReference type="SUPFAM" id="SSF54427">
    <property type="entry name" value="NTF2-like"/>
    <property type="match status" value="1"/>
</dbReference>
<protein>
    <submittedName>
        <fullName evidence="2">Limonene-1,2-epoxide hydrolase family protein</fullName>
    </submittedName>
</protein>
<reference evidence="2 3" key="1">
    <citation type="submission" date="2023-10" db="EMBL/GenBank/DDBJ databases">
        <title>Development of a sustainable strategy for remediation of hydrocarbon-contaminated territories based on the waste exchange concept.</title>
        <authorList>
            <person name="Krivoruchko A."/>
        </authorList>
    </citation>
    <scope>NUCLEOTIDE SEQUENCE [LARGE SCALE GENOMIC DNA]</scope>
    <source>
        <strain evidence="2 3">IEGM 1266</strain>
    </source>
</reference>
<name>A0ABU4D9F7_9ACTN</name>
<sequence>MIELPRPVAEFFDAVNSRDFDALACCLAEDISYHLAVPYPPVTGRTAVVDALRVSLTAADRVSWEPRSHLADHDRAFVERVDRFWFGAHEAAIEVTGVFELAGDTIGAIRDYADLDTWRQRKAAALNAVRRADEGDR</sequence>
<dbReference type="GO" id="GO:0016787">
    <property type="term" value="F:hydrolase activity"/>
    <property type="evidence" value="ECO:0007669"/>
    <property type="project" value="UniProtKB-KW"/>
</dbReference>
<organism evidence="2 3">
    <name type="scientific">Gordonia amicalis</name>
    <dbReference type="NCBI Taxonomy" id="89053"/>
    <lineage>
        <taxon>Bacteria</taxon>
        <taxon>Bacillati</taxon>
        <taxon>Actinomycetota</taxon>
        <taxon>Actinomycetes</taxon>
        <taxon>Mycobacteriales</taxon>
        <taxon>Gordoniaceae</taxon>
        <taxon>Gordonia</taxon>
    </lineage>
</organism>
<evidence type="ECO:0000313" key="2">
    <source>
        <dbReference type="EMBL" id="MDV6306026.1"/>
    </source>
</evidence>
<dbReference type="EMBL" id="JAWLKI010000001">
    <property type="protein sequence ID" value="MDV6306026.1"/>
    <property type="molecule type" value="Genomic_DNA"/>
</dbReference>
<keyword evidence="2" id="KW-0378">Hydrolase</keyword>
<dbReference type="Gene3D" id="3.10.450.50">
    <property type="match status" value="1"/>
</dbReference>
<feature type="domain" description="Limonene-1,2-epoxide hydrolase" evidence="1">
    <location>
        <begin position="6"/>
        <end position="117"/>
    </location>
</feature>
<dbReference type="InterPro" id="IPR032710">
    <property type="entry name" value="NTF2-like_dom_sf"/>
</dbReference>
<accession>A0ABU4D9F7</accession>
<evidence type="ECO:0000259" key="1">
    <source>
        <dbReference type="Pfam" id="PF07858"/>
    </source>
</evidence>
<keyword evidence="3" id="KW-1185">Reference proteome</keyword>